<keyword evidence="3" id="KW-1185">Reference proteome</keyword>
<organism evidence="2 3">
    <name type="scientific">Reticulomyxa filosa</name>
    <dbReference type="NCBI Taxonomy" id="46433"/>
    <lineage>
        <taxon>Eukaryota</taxon>
        <taxon>Sar</taxon>
        <taxon>Rhizaria</taxon>
        <taxon>Retaria</taxon>
        <taxon>Foraminifera</taxon>
        <taxon>Monothalamids</taxon>
        <taxon>Reticulomyxidae</taxon>
        <taxon>Reticulomyxa</taxon>
    </lineage>
</organism>
<dbReference type="Proteomes" id="UP000023152">
    <property type="component" value="Unassembled WGS sequence"/>
</dbReference>
<protein>
    <submittedName>
        <fullName evidence="2">Uncharacterized protein</fullName>
    </submittedName>
</protein>
<feature type="compositionally biased region" description="Basic and acidic residues" evidence="1">
    <location>
        <begin position="7"/>
        <end position="57"/>
    </location>
</feature>
<reference evidence="2 3" key="1">
    <citation type="journal article" date="2013" name="Curr. Biol.">
        <title>The Genome of the Foraminiferan Reticulomyxa filosa.</title>
        <authorList>
            <person name="Glockner G."/>
            <person name="Hulsmann N."/>
            <person name="Schleicher M."/>
            <person name="Noegel A.A."/>
            <person name="Eichinger L."/>
            <person name="Gallinger C."/>
            <person name="Pawlowski J."/>
            <person name="Sierra R."/>
            <person name="Euteneuer U."/>
            <person name="Pillet L."/>
            <person name="Moustafa A."/>
            <person name="Platzer M."/>
            <person name="Groth M."/>
            <person name="Szafranski K."/>
            <person name="Schliwa M."/>
        </authorList>
    </citation>
    <scope>NUCLEOTIDE SEQUENCE [LARGE SCALE GENOMIC DNA]</scope>
</reference>
<feature type="region of interest" description="Disordered" evidence="1">
    <location>
        <begin position="1"/>
        <end position="82"/>
    </location>
</feature>
<dbReference type="AlphaFoldDB" id="X6MQK3"/>
<dbReference type="EMBL" id="ASPP01018709">
    <property type="protein sequence ID" value="ETO15906.1"/>
    <property type="molecule type" value="Genomic_DNA"/>
</dbReference>
<sequence length="143" mass="16420">MFPSTPEPRDGQSEKEENINQKSELSESEKYSENRTQIDEKGKIPIVKHEENDKDDSSGNVSCLTGNEEPMNPNKHKDESHIEEKDKMEFILCRWDSNDRILPNWVHVTHFQHKQIETPPSESASMAHSAEPVVIGMFLICLC</sequence>
<evidence type="ECO:0000313" key="2">
    <source>
        <dbReference type="EMBL" id="ETO15906.1"/>
    </source>
</evidence>
<evidence type="ECO:0000256" key="1">
    <source>
        <dbReference type="SAM" id="MobiDB-lite"/>
    </source>
</evidence>
<accession>X6MQK3</accession>
<gene>
    <name evidence="2" type="ORF">RFI_21459</name>
</gene>
<comment type="caution">
    <text evidence="2">The sequence shown here is derived from an EMBL/GenBank/DDBJ whole genome shotgun (WGS) entry which is preliminary data.</text>
</comment>
<proteinExistence type="predicted"/>
<name>X6MQK3_RETFI</name>
<evidence type="ECO:0000313" key="3">
    <source>
        <dbReference type="Proteomes" id="UP000023152"/>
    </source>
</evidence>